<gene>
    <name evidence="3" type="ORF">EJ06DRAFT_547706</name>
</gene>
<feature type="chain" id="PRO_5026099528" evidence="2">
    <location>
        <begin position="43"/>
        <end position="206"/>
    </location>
</feature>
<sequence>MPNTSDASPPPHSFQSLLQKPPFQPISMRFSIFLGLVALAAAVPLANQAVEAEVNTDASPEVQEQGPRGGGGRGGPPHGGPPGGGPGPRPGFGGPGPGGPPRGGPGPGVGGALGALEGAVLGGIAQSVGTQIGNNIADAAAALNPLNLLRPTPTVTVIVNGPGPTYGYNNAPAQPWNNNGGNYGNNGAWGNNGWRGKAAEAEATPA</sequence>
<evidence type="ECO:0000313" key="4">
    <source>
        <dbReference type="Proteomes" id="UP000799640"/>
    </source>
</evidence>
<feature type="compositionally biased region" description="Gly residues" evidence="1">
    <location>
        <begin position="67"/>
        <end position="77"/>
    </location>
</feature>
<evidence type="ECO:0000256" key="2">
    <source>
        <dbReference type="SAM" id="SignalP"/>
    </source>
</evidence>
<protein>
    <submittedName>
        <fullName evidence="3">Uncharacterized protein</fullName>
    </submittedName>
</protein>
<keyword evidence="2" id="KW-0732">Signal</keyword>
<name>A0A6G1I232_9PEZI</name>
<accession>A0A6G1I232</accession>
<feature type="signal peptide" evidence="2">
    <location>
        <begin position="1"/>
        <end position="42"/>
    </location>
</feature>
<feature type="region of interest" description="Disordered" evidence="1">
    <location>
        <begin position="53"/>
        <end position="111"/>
    </location>
</feature>
<keyword evidence="4" id="KW-1185">Reference proteome</keyword>
<dbReference type="Proteomes" id="UP000799640">
    <property type="component" value="Unassembled WGS sequence"/>
</dbReference>
<evidence type="ECO:0000313" key="3">
    <source>
        <dbReference type="EMBL" id="KAF2402373.1"/>
    </source>
</evidence>
<dbReference type="EMBL" id="ML996691">
    <property type="protein sequence ID" value="KAF2402373.1"/>
    <property type="molecule type" value="Genomic_DNA"/>
</dbReference>
<proteinExistence type="predicted"/>
<dbReference type="AlphaFoldDB" id="A0A6G1I232"/>
<evidence type="ECO:0000256" key="1">
    <source>
        <dbReference type="SAM" id="MobiDB-lite"/>
    </source>
</evidence>
<organism evidence="3 4">
    <name type="scientific">Trichodelitschia bisporula</name>
    <dbReference type="NCBI Taxonomy" id="703511"/>
    <lineage>
        <taxon>Eukaryota</taxon>
        <taxon>Fungi</taxon>
        <taxon>Dikarya</taxon>
        <taxon>Ascomycota</taxon>
        <taxon>Pezizomycotina</taxon>
        <taxon>Dothideomycetes</taxon>
        <taxon>Dothideomycetes incertae sedis</taxon>
        <taxon>Phaeotrichales</taxon>
        <taxon>Phaeotrichaceae</taxon>
        <taxon>Trichodelitschia</taxon>
    </lineage>
</organism>
<reference evidence="3" key="1">
    <citation type="journal article" date="2020" name="Stud. Mycol.">
        <title>101 Dothideomycetes genomes: a test case for predicting lifestyles and emergence of pathogens.</title>
        <authorList>
            <person name="Haridas S."/>
            <person name="Albert R."/>
            <person name="Binder M."/>
            <person name="Bloem J."/>
            <person name="Labutti K."/>
            <person name="Salamov A."/>
            <person name="Andreopoulos B."/>
            <person name="Baker S."/>
            <person name="Barry K."/>
            <person name="Bills G."/>
            <person name="Bluhm B."/>
            <person name="Cannon C."/>
            <person name="Castanera R."/>
            <person name="Culley D."/>
            <person name="Daum C."/>
            <person name="Ezra D."/>
            <person name="Gonzalez J."/>
            <person name="Henrissat B."/>
            <person name="Kuo A."/>
            <person name="Liang C."/>
            <person name="Lipzen A."/>
            <person name="Lutzoni F."/>
            <person name="Magnuson J."/>
            <person name="Mondo S."/>
            <person name="Nolan M."/>
            <person name="Ohm R."/>
            <person name="Pangilinan J."/>
            <person name="Park H.-J."/>
            <person name="Ramirez L."/>
            <person name="Alfaro M."/>
            <person name="Sun H."/>
            <person name="Tritt A."/>
            <person name="Yoshinaga Y."/>
            <person name="Zwiers L.-H."/>
            <person name="Turgeon B."/>
            <person name="Goodwin S."/>
            <person name="Spatafora J."/>
            <person name="Crous P."/>
            <person name="Grigoriev I."/>
        </authorList>
    </citation>
    <scope>NUCLEOTIDE SEQUENCE</scope>
    <source>
        <strain evidence="3">CBS 262.69</strain>
    </source>
</reference>
<feature type="compositionally biased region" description="Pro residues" evidence="1">
    <location>
        <begin position="78"/>
        <end position="89"/>
    </location>
</feature>